<comment type="caution">
    <text evidence="2">The sequence shown here is derived from an EMBL/GenBank/DDBJ whole genome shotgun (WGS) entry which is preliminary data.</text>
</comment>
<protein>
    <submittedName>
        <fullName evidence="2">Uncharacterized protein</fullName>
    </submittedName>
</protein>
<feature type="compositionally biased region" description="Basic and acidic residues" evidence="1">
    <location>
        <begin position="27"/>
        <end position="37"/>
    </location>
</feature>
<gene>
    <name evidence="2" type="ORF">CEXT_220081</name>
</gene>
<sequence length="149" mass="16991">MTKDGLARCPRPRLGTWAPSRRSRSTHKQDCPPDFRGQRLSRYPSDTQCQESWLVGDFKVSVPRTRKQGCFDQNMFTLCVTPESSAELICEKFHEGIFQDRDCLRGVVAMIGIPDESGGRSRTECLKGFVSRFVMALTLCLLLSQRHFE</sequence>
<evidence type="ECO:0000313" key="3">
    <source>
        <dbReference type="Proteomes" id="UP001054945"/>
    </source>
</evidence>
<dbReference type="Proteomes" id="UP001054945">
    <property type="component" value="Unassembled WGS sequence"/>
</dbReference>
<dbReference type="EMBL" id="BPLR01020826">
    <property type="protein sequence ID" value="GIX83018.1"/>
    <property type="molecule type" value="Genomic_DNA"/>
</dbReference>
<reference evidence="2 3" key="1">
    <citation type="submission" date="2021-06" db="EMBL/GenBank/DDBJ databases">
        <title>Caerostris extrusa draft genome.</title>
        <authorList>
            <person name="Kono N."/>
            <person name="Arakawa K."/>
        </authorList>
    </citation>
    <scope>NUCLEOTIDE SEQUENCE [LARGE SCALE GENOMIC DNA]</scope>
</reference>
<accession>A0AAV4NEV3</accession>
<dbReference type="AlphaFoldDB" id="A0AAV4NEV3"/>
<keyword evidence="3" id="KW-1185">Reference proteome</keyword>
<evidence type="ECO:0000256" key="1">
    <source>
        <dbReference type="SAM" id="MobiDB-lite"/>
    </source>
</evidence>
<evidence type="ECO:0000313" key="2">
    <source>
        <dbReference type="EMBL" id="GIX83018.1"/>
    </source>
</evidence>
<proteinExistence type="predicted"/>
<feature type="region of interest" description="Disordered" evidence="1">
    <location>
        <begin position="1"/>
        <end position="39"/>
    </location>
</feature>
<name>A0AAV4NEV3_CAEEX</name>
<organism evidence="2 3">
    <name type="scientific">Caerostris extrusa</name>
    <name type="common">Bark spider</name>
    <name type="synonym">Caerostris bankana</name>
    <dbReference type="NCBI Taxonomy" id="172846"/>
    <lineage>
        <taxon>Eukaryota</taxon>
        <taxon>Metazoa</taxon>
        <taxon>Ecdysozoa</taxon>
        <taxon>Arthropoda</taxon>
        <taxon>Chelicerata</taxon>
        <taxon>Arachnida</taxon>
        <taxon>Araneae</taxon>
        <taxon>Araneomorphae</taxon>
        <taxon>Entelegynae</taxon>
        <taxon>Araneoidea</taxon>
        <taxon>Araneidae</taxon>
        <taxon>Caerostris</taxon>
    </lineage>
</organism>